<dbReference type="InterPro" id="IPR011604">
    <property type="entry name" value="PDDEXK-like_dom_sf"/>
</dbReference>
<reference evidence="2 3" key="1">
    <citation type="journal article" date="2020" name="Viruses">
        <title>Genomic Characterization, Formulation and Efficacy in Planta of a Siphoviridae and Podoviridae Protection Cocktail against the Bacterial Plant Pathogens Pectobacterium spp.</title>
        <authorList>
            <person name="Zaczek-Moczydlowska M.A."/>
            <person name="Young G.K."/>
            <person name="Trudgett J."/>
            <person name="Fleming C.C."/>
            <person name="Campbell K."/>
            <person name="O'Hanlon R."/>
        </authorList>
    </citation>
    <scope>NUCLEOTIDE SEQUENCE [LARGE SCALE GENOMIC DNA]</scope>
</reference>
<keyword evidence="3" id="KW-1185">Reference proteome</keyword>
<dbReference type="EMBL" id="MN692199">
    <property type="protein sequence ID" value="QHI00851.1"/>
    <property type="molecule type" value="Genomic_DNA"/>
</dbReference>
<organism evidence="2 3">
    <name type="scientific">Pectobacterium phage MA12</name>
    <dbReference type="NCBI Taxonomy" id="2686474"/>
    <lineage>
        <taxon>Viruses</taxon>
        <taxon>Duplodnaviria</taxon>
        <taxon>Heunggongvirae</taxon>
        <taxon>Uroviricota</taxon>
        <taxon>Caudoviricetes</taxon>
        <taxon>Casjensviridae</taxon>
        <taxon>Newforgelanevirus</taxon>
        <taxon>Newforgelanevirus MA12</taxon>
    </lineage>
</organism>
<evidence type="ECO:0000313" key="2">
    <source>
        <dbReference type="EMBL" id="QHI00851.1"/>
    </source>
</evidence>
<evidence type="ECO:0000256" key="1">
    <source>
        <dbReference type="SAM" id="MobiDB-lite"/>
    </source>
</evidence>
<gene>
    <name evidence="2" type="ORF">MA12_gp24</name>
</gene>
<dbReference type="Proteomes" id="UP000465092">
    <property type="component" value="Segment"/>
</dbReference>
<dbReference type="Gene3D" id="3.90.320.10">
    <property type="match status" value="1"/>
</dbReference>
<feature type="region of interest" description="Disordered" evidence="1">
    <location>
        <begin position="376"/>
        <end position="405"/>
    </location>
</feature>
<protein>
    <submittedName>
        <fullName evidence="2">DUF2800 domain protein</fullName>
    </submittedName>
</protein>
<accession>A0A6B9RJX9</accession>
<sequence>MWSTCAGSLIPNLLAPDETSFEAAEGTVAHAIAEQWLKTGVKPKHLIGTTEIVEENGQRFEIEIDVIMMDFIKTYVDWVRFLPGQHYIERRVDFSKLMPIPNQTGTADFIAILDGKMWIRDLKYGAGVHVEAFKNTQALLYALGAFYEYDDIYDIQEIDIGIGQPRMDNFDTWVISREELLSWEPYFRETAAAAWKVNAPRHPSVKGCRWCKVKATCGAQAKLQEELASLAFDDLTEDKTEQDVERLKRRITDDLEPYKLEFVSPSDLTVEQMAILVPYRRLAEMWWKSIEDELEKRLQDGAKVPGYKLVDGRKSRDFINEKRAVEELEWLGLEASEIYERKMISPAEAEKRLRKKGYRMADMPSLMKKIVYAKPGKPTMAPENDKREAIQDMAGDAFDNMDDDL</sequence>
<proteinExistence type="predicted"/>
<name>A0A6B9RJX9_9CAUD</name>
<dbReference type="Pfam" id="PF10926">
    <property type="entry name" value="DUF2800"/>
    <property type="match status" value="1"/>
</dbReference>
<dbReference type="InterPro" id="IPR021229">
    <property type="entry name" value="DUF2800"/>
</dbReference>
<evidence type="ECO:0000313" key="3">
    <source>
        <dbReference type="Proteomes" id="UP000465092"/>
    </source>
</evidence>